<dbReference type="RefSeq" id="WP_113893229.1">
    <property type="nucleotide sequence ID" value="NZ_QNRK01000049.1"/>
</dbReference>
<dbReference type="Pfam" id="PF01717">
    <property type="entry name" value="Meth_synt_2"/>
    <property type="match status" value="1"/>
</dbReference>
<comment type="caution">
    <text evidence="2">The sequence shown here is derived from an EMBL/GenBank/DDBJ whole genome shotgun (WGS) entry which is preliminary data.</text>
</comment>
<dbReference type="GO" id="GO:0003871">
    <property type="term" value="F:5-methyltetrahydropteroyltriglutamate-homocysteine S-methyltransferase activity"/>
    <property type="evidence" value="ECO:0007669"/>
    <property type="project" value="InterPro"/>
</dbReference>
<dbReference type="OrthoDB" id="6430685at2"/>
<name>A0A366EKH2_9HYPH</name>
<dbReference type="GO" id="GO:0032259">
    <property type="term" value="P:methylation"/>
    <property type="evidence" value="ECO:0007669"/>
    <property type="project" value="UniProtKB-KW"/>
</dbReference>
<dbReference type="AlphaFoldDB" id="A0A366EKH2"/>
<dbReference type="NCBIfam" id="NF005085">
    <property type="entry name" value="PRK06520.1"/>
    <property type="match status" value="1"/>
</dbReference>
<proteinExistence type="predicted"/>
<dbReference type="PANTHER" id="PTHR43844">
    <property type="entry name" value="METHIONINE SYNTHASE"/>
    <property type="match status" value="1"/>
</dbReference>
<dbReference type="GO" id="GO:0009086">
    <property type="term" value="P:methionine biosynthetic process"/>
    <property type="evidence" value="ECO:0007669"/>
    <property type="project" value="InterPro"/>
</dbReference>
<dbReference type="InterPro" id="IPR038071">
    <property type="entry name" value="UROD/MetE-like_sf"/>
</dbReference>
<dbReference type="Proteomes" id="UP000253529">
    <property type="component" value="Unassembled WGS sequence"/>
</dbReference>
<feature type="domain" description="Cobalamin-independent methionine synthase MetE C-terminal/archaeal" evidence="1">
    <location>
        <begin position="10"/>
        <end position="342"/>
    </location>
</feature>
<dbReference type="InterPro" id="IPR002629">
    <property type="entry name" value="Met_Synth_C/arc"/>
</dbReference>
<accession>A0A366EKH2</accession>
<reference evidence="2 3" key="1">
    <citation type="submission" date="2018-06" db="EMBL/GenBank/DDBJ databases">
        <title>Genomic Encyclopedia of Type Strains, Phase IV (KMG-IV): sequencing the most valuable type-strain genomes for metagenomic binning, comparative biology and taxonomic classification.</title>
        <authorList>
            <person name="Goeker M."/>
        </authorList>
    </citation>
    <scope>NUCLEOTIDE SEQUENCE [LARGE SCALE GENOMIC DNA]</scope>
    <source>
        <strain evidence="2 3">DSM 24875</strain>
    </source>
</reference>
<keyword evidence="3" id="KW-1185">Reference proteome</keyword>
<evidence type="ECO:0000313" key="3">
    <source>
        <dbReference type="Proteomes" id="UP000253529"/>
    </source>
</evidence>
<keyword evidence="2" id="KW-0489">Methyltransferase</keyword>
<dbReference type="PANTHER" id="PTHR43844:SF1">
    <property type="entry name" value="METHIONINE SYNTHASE"/>
    <property type="match status" value="1"/>
</dbReference>
<dbReference type="Gene3D" id="3.20.20.210">
    <property type="match status" value="1"/>
</dbReference>
<dbReference type="EMBL" id="QNRK01000049">
    <property type="protein sequence ID" value="RBP02834.1"/>
    <property type="molecule type" value="Genomic_DNA"/>
</dbReference>
<dbReference type="GO" id="GO:0008270">
    <property type="term" value="F:zinc ion binding"/>
    <property type="evidence" value="ECO:0007669"/>
    <property type="project" value="InterPro"/>
</dbReference>
<sequence length="371" mass="41810">MPRPPFRADHVGSFLRPERLRHARETFAAGELPAEDLHAVENECIREVARAQENVGLKGITDGEFRRTYFHVDFLERLEGVETRYGEYVASFRKDDGAQVGFKPPTMHVGSPVKWVAPIQGADFDFLKSAVTRTPKVCIPAPSMLHFRGGREAISETVYPNLEQFYEDLTAAYRAEIADLARRGLRYLQFDDTNLAYLCDPEIRARTKARGDDPDALTRLYCRLINDSIRDRPADMTVCVHLCRGNFKSAWVAQGGYEPVADILLNEMKIDGFFLEYDDERSGDFAPLRFAPKSATIVLGLMSSKKAAAEPKDEVKRRIEEATKYVALDQCALSHQCGFSSTAHGNDLSEADQWIKLARLVEIAEEVWGEV</sequence>
<organism evidence="2 3">
    <name type="scientific">Roseiarcus fermentans</name>
    <dbReference type="NCBI Taxonomy" id="1473586"/>
    <lineage>
        <taxon>Bacteria</taxon>
        <taxon>Pseudomonadati</taxon>
        <taxon>Pseudomonadota</taxon>
        <taxon>Alphaproteobacteria</taxon>
        <taxon>Hyphomicrobiales</taxon>
        <taxon>Roseiarcaceae</taxon>
        <taxon>Roseiarcus</taxon>
    </lineage>
</organism>
<protein>
    <submittedName>
        <fullName evidence="2">5-methyltetrahydropteroyltriglutamate--homocysteine methyltransferase</fullName>
    </submittedName>
</protein>
<gene>
    <name evidence="2" type="ORF">DFR50_14933</name>
</gene>
<keyword evidence="2" id="KW-0808">Transferase</keyword>
<dbReference type="CDD" id="cd03311">
    <property type="entry name" value="CIMS_C_terminal_like"/>
    <property type="match status" value="1"/>
</dbReference>
<evidence type="ECO:0000313" key="2">
    <source>
        <dbReference type="EMBL" id="RBP02834.1"/>
    </source>
</evidence>
<evidence type="ECO:0000259" key="1">
    <source>
        <dbReference type="Pfam" id="PF01717"/>
    </source>
</evidence>
<dbReference type="SUPFAM" id="SSF51726">
    <property type="entry name" value="UROD/MetE-like"/>
    <property type="match status" value="1"/>
</dbReference>